<accession>A0A918M0E2</accession>
<organism evidence="2 3">
    <name type="scientific">Streptomyces phaeofaciens</name>
    <dbReference type="NCBI Taxonomy" id="68254"/>
    <lineage>
        <taxon>Bacteria</taxon>
        <taxon>Bacillati</taxon>
        <taxon>Actinomycetota</taxon>
        <taxon>Actinomycetes</taxon>
        <taxon>Kitasatosporales</taxon>
        <taxon>Streptomycetaceae</taxon>
        <taxon>Streptomyces</taxon>
    </lineage>
</organism>
<evidence type="ECO:0000256" key="1">
    <source>
        <dbReference type="SAM" id="MobiDB-lite"/>
    </source>
</evidence>
<feature type="region of interest" description="Disordered" evidence="1">
    <location>
        <begin position="1"/>
        <end position="62"/>
    </location>
</feature>
<name>A0A918M0E2_9ACTN</name>
<evidence type="ECO:0008006" key="4">
    <source>
        <dbReference type="Google" id="ProtNLM"/>
    </source>
</evidence>
<dbReference type="AlphaFoldDB" id="A0A918M0E2"/>
<gene>
    <name evidence="2" type="ORF">GCM10010226_80620</name>
</gene>
<protein>
    <recommendedName>
        <fullName evidence="4">Transposase</fullName>
    </recommendedName>
</protein>
<sequence>MSQAIDRSLFQRCRPGRSPDSAGSKHHLIVDRHGTEQAGSFADHGYDYRTGKDPLGRGADLRLAPPVQMTPERYEIRGDVHLGLLQLACGIICLRRLRTSLRNDQ</sequence>
<proteinExistence type="predicted"/>
<evidence type="ECO:0000313" key="3">
    <source>
        <dbReference type="Proteomes" id="UP000646776"/>
    </source>
</evidence>
<reference evidence="2" key="2">
    <citation type="submission" date="2020-09" db="EMBL/GenBank/DDBJ databases">
        <authorList>
            <person name="Sun Q."/>
            <person name="Ohkuma M."/>
        </authorList>
    </citation>
    <scope>NUCLEOTIDE SEQUENCE</scope>
    <source>
        <strain evidence="2">JCM 4125</strain>
    </source>
</reference>
<comment type="caution">
    <text evidence="2">The sequence shown here is derived from an EMBL/GenBank/DDBJ whole genome shotgun (WGS) entry which is preliminary data.</text>
</comment>
<feature type="compositionally biased region" description="Basic and acidic residues" evidence="1">
    <location>
        <begin position="44"/>
        <end position="55"/>
    </location>
</feature>
<reference evidence="2" key="1">
    <citation type="journal article" date="2014" name="Int. J. Syst. Evol. Microbiol.">
        <title>Complete genome sequence of Corynebacterium casei LMG S-19264T (=DSM 44701T), isolated from a smear-ripened cheese.</title>
        <authorList>
            <consortium name="US DOE Joint Genome Institute (JGI-PGF)"/>
            <person name="Walter F."/>
            <person name="Albersmeier A."/>
            <person name="Kalinowski J."/>
            <person name="Ruckert C."/>
        </authorList>
    </citation>
    <scope>NUCLEOTIDE SEQUENCE</scope>
    <source>
        <strain evidence="2">JCM 4125</strain>
    </source>
</reference>
<dbReference type="Proteomes" id="UP000646776">
    <property type="component" value="Unassembled WGS sequence"/>
</dbReference>
<dbReference type="EMBL" id="BMSA01000037">
    <property type="protein sequence ID" value="GGT90310.1"/>
    <property type="molecule type" value="Genomic_DNA"/>
</dbReference>
<keyword evidence="3" id="KW-1185">Reference proteome</keyword>
<evidence type="ECO:0000313" key="2">
    <source>
        <dbReference type="EMBL" id="GGT90310.1"/>
    </source>
</evidence>